<evidence type="ECO:0000256" key="4">
    <source>
        <dbReference type="SAM" id="MobiDB-lite"/>
    </source>
</evidence>
<accession>A0ABN9XAN9</accession>
<dbReference type="SUPFAM" id="SSF52540">
    <property type="entry name" value="P-loop containing nucleoside triphosphate hydrolases"/>
    <property type="match status" value="1"/>
</dbReference>
<dbReference type="NCBIfam" id="TIGR00231">
    <property type="entry name" value="small_GTP"/>
    <property type="match status" value="1"/>
</dbReference>
<dbReference type="InterPro" id="IPR005225">
    <property type="entry name" value="Small_GTP-bd"/>
</dbReference>
<evidence type="ECO:0000313" key="6">
    <source>
        <dbReference type="Proteomes" id="UP001189429"/>
    </source>
</evidence>
<evidence type="ECO:0000256" key="1">
    <source>
        <dbReference type="ARBA" id="ARBA00022741"/>
    </source>
</evidence>
<dbReference type="PANTHER" id="PTHR11711">
    <property type="entry name" value="ADP RIBOSYLATION FACTOR-RELATED"/>
    <property type="match status" value="1"/>
</dbReference>
<dbReference type="PRINTS" id="PR00328">
    <property type="entry name" value="SAR1GTPBP"/>
</dbReference>
<evidence type="ECO:0000256" key="2">
    <source>
        <dbReference type="ARBA" id="ARBA00023134"/>
    </source>
</evidence>
<dbReference type="Pfam" id="PF00025">
    <property type="entry name" value="Arf"/>
    <property type="match status" value="1"/>
</dbReference>
<dbReference type="SMART" id="SM00177">
    <property type="entry name" value="ARF"/>
    <property type="match status" value="1"/>
</dbReference>
<keyword evidence="2 3" id="KW-0342">GTP-binding</keyword>
<protein>
    <recommendedName>
        <fullName evidence="7">ADP-ribosylation factor-like protein 5B</fullName>
    </recommendedName>
</protein>
<dbReference type="Proteomes" id="UP001189429">
    <property type="component" value="Unassembled WGS sequence"/>
</dbReference>
<dbReference type="SMART" id="SM00178">
    <property type="entry name" value="SAR"/>
    <property type="match status" value="1"/>
</dbReference>
<gene>
    <name evidence="5" type="ORF">PCOR1329_LOCUS73965</name>
</gene>
<keyword evidence="6" id="KW-1185">Reference proteome</keyword>
<dbReference type="Gene3D" id="3.40.50.300">
    <property type="entry name" value="P-loop containing nucleotide triphosphate hydrolases"/>
    <property type="match status" value="1"/>
</dbReference>
<evidence type="ECO:0000256" key="3">
    <source>
        <dbReference type="RuleBase" id="RU003925"/>
    </source>
</evidence>
<comment type="similarity">
    <text evidence="3">Belongs to the small GTPase superfamily. Arf family.</text>
</comment>
<reference evidence="5" key="1">
    <citation type="submission" date="2023-10" db="EMBL/GenBank/DDBJ databases">
        <authorList>
            <person name="Chen Y."/>
            <person name="Shah S."/>
            <person name="Dougan E. K."/>
            <person name="Thang M."/>
            <person name="Chan C."/>
        </authorList>
    </citation>
    <scope>NUCLEOTIDE SEQUENCE [LARGE SCALE GENOMIC DNA]</scope>
</reference>
<feature type="region of interest" description="Disordered" evidence="4">
    <location>
        <begin position="1"/>
        <end position="25"/>
    </location>
</feature>
<dbReference type="InterPro" id="IPR006689">
    <property type="entry name" value="Small_GTPase_ARF/SAR"/>
</dbReference>
<evidence type="ECO:0000313" key="5">
    <source>
        <dbReference type="EMBL" id="CAK0895127.1"/>
    </source>
</evidence>
<dbReference type="PROSITE" id="PS51417">
    <property type="entry name" value="ARF"/>
    <property type="match status" value="1"/>
</dbReference>
<keyword evidence="1 3" id="KW-0547">Nucleotide-binding</keyword>
<proteinExistence type="inferred from homology"/>
<dbReference type="PROSITE" id="PS51419">
    <property type="entry name" value="RAB"/>
    <property type="match status" value="1"/>
</dbReference>
<organism evidence="5 6">
    <name type="scientific">Prorocentrum cordatum</name>
    <dbReference type="NCBI Taxonomy" id="2364126"/>
    <lineage>
        <taxon>Eukaryota</taxon>
        <taxon>Sar</taxon>
        <taxon>Alveolata</taxon>
        <taxon>Dinophyceae</taxon>
        <taxon>Prorocentrales</taxon>
        <taxon>Prorocentraceae</taxon>
        <taxon>Prorocentrum</taxon>
    </lineage>
</organism>
<dbReference type="EMBL" id="CAUYUJ010019993">
    <property type="protein sequence ID" value="CAK0895127.1"/>
    <property type="molecule type" value="Genomic_DNA"/>
</dbReference>
<comment type="caution">
    <text evidence="5">The sequence shown here is derived from an EMBL/GenBank/DDBJ whole genome shotgun (WGS) entry which is preliminary data.</text>
</comment>
<sequence>MAMERSVQLGGACSGCGSRSRQPRSRGTLIGDMGVWASRFWRHMFGSDTESKIVIVGLNNAGKTTILYKLHLGQVITTQPTIGSNVEEVKHENVSFQVWDLGGQESLRANWSTYFEETDAIIFVVDSSDQDNMVLAKMELFNVVLHEDLKHAALLVLANKQDTQTARNAGEIAQDLSLHTIRTHEWHIQGCCALTGDGLHEGLSWVAARVKAKHQRTAAALNAAASATQAPPPGG</sequence>
<name>A0ABN9XAN9_9DINO</name>
<evidence type="ECO:0008006" key="7">
    <source>
        <dbReference type="Google" id="ProtNLM"/>
    </source>
</evidence>
<dbReference type="InterPro" id="IPR024156">
    <property type="entry name" value="Small_GTPase_ARF"/>
</dbReference>
<dbReference type="InterPro" id="IPR027417">
    <property type="entry name" value="P-loop_NTPase"/>
</dbReference>